<dbReference type="SUPFAM" id="SSF56235">
    <property type="entry name" value="N-terminal nucleophile aminohydrolases (Ntn hydrolases)"/>
    <property type="match status" value="1"/>
</dbReference>
<dbReference type="PANTHER" id="PTHR35527:SF2">
    <property type="entry name" value="HYDROLASE"/>
    <property type="match status" value="1"/>
</dbReference>
<comment type="caution">
    <text evidence="11">The sequence shown here is derived from an EMBL/GenBank/DDBJ whole genome shotgun (WGS) entry which is preliminary data.</text>
</comment>
<evidence type="ECO:0000256" key="8">
    <source>
        <dbReference type="ARBA" id="ARBA00047285"/>
    </source>
</evidence>
<dbReference type="InterPro" id="IPR029055">
    <property type="entry name" value="Ntn_hydrolases_N"/>
</dbReference>
<dbReference type="EC" id="3.5.1.24" evidence="5"/>
<dbReference type="AlphaFoldDB" id="A0A9D1E498"/>
<protein>
    <recommendedName>
        <fullName evidence="5">choloylglycine hydrolase</fullName>
        <ecNumber evidence="5">3.5.1.24</ecNumber>
    </recommendedName>
    <alternativeName>
        <fullName evidence="6">Bile salt hydrolase</fullName>
    </alternativeName>
    <alternativeName>
        <fullName evidence="7">Choloylglycine hydrolase</fullName>
    </alternativeName>
</protein>
<gene>
    <name evidence="11" type="ORF">IAC95_04015</name>
</gene>
<evidence type="ECO:0000313" key="12">
    <source>
        <dbReference type="Proteomes" id="UP000824200"/>
    </source>
</evidence>
<evidence type="ECO:0000256" key="2">
    <source>
        <dbReference type="ARBA" id="ARBA00006625"/>
    </source>
</evidence>
<evidence type="ECO:0000313" key="11">
    <source>
        <dbReference type="EMBL" id="HIR66026.1"/>
    </source>
</evidence>
<evidence type="ECO:0000256" key="9">
    <source>
        <dbReference type="ARBA" id="ARBA00048897"/>
    </source>
</evidence>
<reference evidence="11" key="1">
    <citation type="submission" date="2020-10" db="EMBL/GenBank/DDBJ databases">
        <authorList>
            <person name="Gilroy R."/>
        </authorList>
    </citation>
    <scope>NUCLEOTIDE SEQUENCE</scope>
    <source>
        <strain evidence="11">CHK121-14286</strain>
    </source>
</reference>
<accession>A0A9D1E498</accession>
<feature type="domain" description="Choloylglycine hydrolase/NAAA C-terminal" evidence="10">
    <location>
        <begin position="2"/>
        <end position="308"/>
    </location>
</feature>
<dbReference type="InterPro" id="IPR047711">
    <property type="entry name" value="CBAH"/>
</dbReference>
<dbReference type="CDD" id="cd00542">
    <property type="entry name" value="Ntn_PVA"/>
    <property type="match status" value="1"/>
</dbReference>
<dbReference type="EMBL" id="DVHL01000034">
    <property type="protein sequence ID" value="HIR66026.1"/>
    <property type="molecule type" value="Genomic_DNA"/>
</dbReference>
<dbReference type="GO" id="GO:0045302">
    <property type="term" value="F:choloylglycine hydrolase activity"/>
    <property type="evidence" value="ECO:0007669"/>
    <property type="project" value="UniProtKB-EC"/>
</dbReference>
<dbReference type="Pfam" id="PF02275">
    <property type="entry name" value="CBAH"/>
    <property type="match status" value="1"/>
</dbReference>
<comment type="catalytic activity">
    <reaction evidence="9">
        <text>taurodeoxycholate + H2O = deoxycholate + taurine</text>
        <dbReference type="Rhea" id="RHEA:47556"/>
        <dbReference type="ChEBI" id="CHEBI:15377"/>
        <dbReference type="ChEBI" id="CHEBI:23614"/>
        <dbReference type="ChEBI" id="CHEBI:36261"/>
        <dbReference type="ChEBI" id="CHEBI:507393"/>
    </reaction>
    <physiologicalReaction direction="left-to-right" evidence="9">
        <dbReference type="Rhea" id="RHEA:47557"/>
    </physiologicalReaction>
</comment>
<dbReference type="GO" id="GO:0006629">
    <property type="term" value="P:lipid metabolic process"/>
    <property type="evidence" value="ECO:0007669"/>
    <property type="project" value="UniProtKB-KW"/>
</dbReference>
<evidence type="ECO:0000259" key="10">
    <source>
        <dbReference type="Pfam" id="PF02275"/>
    </source>
</evidence>
<keyword evidence="4" id="KW-0443">Lipid metabolism</keyword>
<evidence type="ECO:0000256" key="3">
    <source>
        <dbReference type="ARBA" id="ARBA00022801"/>
    </source>
</evidence>
<evidence type="ECO:0000256" key="7">
    <source>
        <dbReference type="ARBA" id="ARBA00044806"/>
    </source>
</evidence>
<sequence length="312" mass="34723">MCTSISVNLDKHYFGRNLDLDSHFGERVVVTPRNYTFTFKCEKPLEKHFALVGMASVYDNYPLYADCANEKGLCMAGLNFNGYAKYSLQKANGKYNIAPHEIIPWILCHCRAVDEAVDLMRQTQLVAMSFSPSLPIATLHWHIADKSKSAVVECTERGTSVCINPVGVLTNNPPFDFHMENLSQYLNLSVQNPSESTNLQLKPFSNGFGGIGLPGDFSSASRFVKAAFLRNNCFCPDVNGVQHFFHLLDAVAVPAGAVSLPYEKVYKTNYSCCIDSDSGVYYYKTYENSSVRSVDMHKTDIDGASLVSFDVY</sequence>
<comment type="catalytic activity">
    <reaction evidence="8">
        <text>cholate + taurine = taurocholate + H2O</text>
        <dbReference type="Rhea" id="RHEA:47108"/>
        <dbReference type="ChEBI" id="CHEBI:15377"/>
        <dbReference type="ChEBI" id="CHEBI:29747"/>
        <dbReference type="ChEBI" id="CHEBI:36257"/>
        <dbReference type="ChEBI" id="CHEBI:507393"/>
    </reaction>
    <physiologicalReaction direction="right-to-left" evidence="8">
        <dbReference type="Rhea" id="RHEA:47110"/>
    </physiologicalReaction>
</comment>
<keyword evidence="3 11" id="KW-0378">Hydrolase</keyword>
<organism evidence="11 12">
    <name type="scientific">Candidatus Fimimonas gallinarum</name>
    <dbReference type="NCBI Taxonomy" id="2840821"/>
    <lineage>
        <taxon>Bacteria</taxon>
        <taxon>Pseudomonadati</taxon>
        <taxon>Myxococcota</taxon>
        <taxon>Myxococcia</taxon>
        <taxon>Myxococcales</taxon>
        <taxon>Cystobacterineae</taxon>
        <taxon>Myxococcaceae</taxon>
        <taxon>Myxococcaceae incertae sedis</taxon>
        <taxon>Candidatus Fimimonas</taxon>
    </lineage>
</organism>
<dbReference type="Gene3D" id="3.60.60.10">
    <property type="entry name" value="Penicillin V Acylase, Chain A"/>
    <property type="match status" value="1"/>
</dbReference>
<evidence type="ECO:0000256" key="1">
    <source>
        <dbReference type="ARBA" id="ARBA00004860"/>
    </source>
</evidence>
<dbReference type="NCBIfam" id="NF038245">
    <property type="entry name" value="bile_salt_hydro"/>
    <property type="match status" value="1"/>
</dbReference>
<dbReference type="Proteomes" id="UP000824200">
    <property type="component" value="Unassembled WGS sequence"/>
</dbReference>
<comment type="pathway">
    <text evidence="1">Lipid metabolism; bile acid biosynthesis.</text>
</comment>
<dbReference type="PANTHER" id="PTHR35527">
    <property type="entry name" value="CHOLOYLGLYCINE HYDROLASE"/>
    <property type="match status" value="1"/>
</dbReference>
<evidence type="ECO:0000256" key="5">
    <source>
        <dbReference type="ARBA" id="ARBA00044769"/>
    </source>
</evidence>
<name>A0A9D1E498_9BACT</name>
<reference evidence="11" key="2">
    <citation type="journal article" date="2021" name="PeerJ">
        <title>Extensive microbial diversity within the chicken gut microbiome revealed by metagenomics and culture.</title>
        <authorList>
            <person name="Gilroy R."/>
            <person name="Ravi A."/>
            <person name="Getino M."/>
            <person name="Pursley I."/>
            <person name="Horton D.L."/>
            <person name="Alikhan N.F."/>
            <person name="Baker D."/>
            <person name="Gharbi K."/>
            <person name="Hall N."/>
            <person name="Watson M."/>
            <person name="Adriaenssens E.M."/>
            <person name="Foster-Nyarko E."/>
            <person name="Jarju S."/>
            <person name="Secka A."/>
            <person name="Antonio M."/>
            <person name="Oren A."/>
            <person name="Chaudhuri R.R."/>
            <person name="La Ragione R."/>
            <person name="Hildebrand F."/>
            <person name="Pallen M.J."/>
        </authorList>
    </citation>
    <scope>NUCLEOTIDE SEQUENCE</scope>
    <source>
        <strain evidence="11">CHK121-14286</strain>
    </source>
</reference>
<comment type="similarity">
    <text evidence="2">Belongs to the peptidase C59 family.</text>
</comment>
<evidence type="ECO:0000256" key="6">
    <source>
        <dbReference type="ARBA" id="ARBA00044804"/>
    </source>
</evidence>
<dbReference type="InterPro" id="IPR029132">
    <property type="entry name" value="CBAH/NAAA_C"/>
</dbReference>
<evidence type="ECO:0000256" key="4">
    <source>
        <dbReference type="ARBA" id="ARBA00023098"/>
    </source>
</evidence>
<proteinExistence type="inferred from homology"/>
<dbReference type="InterPro" id="IPR052193">
    <property type="entry name" value="Peptidase_C59"/>
</dbReference>